<dbReference type="AlphaFoldDB" id="A0A7C8PSL8"/>
<feature type="coiled-coil region" evidence="1">
    <location>
        <begin position="367"/>
        <end position="394"/>
    </location>
</feature>
<organism evidence="3 4">
    <name type="scientific">Orbilia oligospora</name>
    <name type="common">Nematode-trapping fungus</name>
    <name type="synonym">Arthrobotrys oligospora</name>
    <dbReference type="NCBI Taxonomy" id="2813651"/>
    <lineage>
        <taxon>Eukaryota</taxon>
        <taxon>Fungi</taxon>
        <taxon>Dikarya</taxon>
        <taxon>Ascomycota</taxon>
        <taxon>Pezizomycotina</taxon>
        <taxon>Orbiliomycetes</taxon>
        <taxon>Orbiliales</taxon>
        <taxon>Orbiliaceae</taxon>
        <taxon>Orbilia</taxon>
    </lineage>
</organism>
<keyword evidence="1" id="KW-0175">Coiled coil</keyword>
<proteinExistence type="predicted"/>
<evidence type="ECO:0000256" key="1">
    <source>
        <dbReference type="SAM" id="Coils"/>
    </source>
</evidence>
<sequence length="734" mass="84011">MAMPSMRNPFERRAKRVFHELRSLLSTGGPYYVNQIIMLNPEVPQKAIQAILLLLAFLPLQITAWYMQQATTQKVPYYRDGRRTSSEPAYLSQSSDEPLTFQSCITINWGNLNDNTKINFFSLARDPPAVWDPLKTADQNLIYSVRGIVFFEGAHCEPLTTRIIFRLRDTYTPQSHLFLTSTPVTPPLRLGSWRPMWLHGQDGYSDSLLKIDPGDFRLFPPPRDLERIVQRQFPLINQGLEQQWQDPVMNQQQQQQTQQNLINIESQTQQQGLPGLIHIQPGTRQQIENQRNGIPNRNQRNQGSRNRRNQRDQGSRNRGNRNQAGQIQQQRNPNPRELTFGEIIREDLGEEEEEEEEEAMSPRNARLKQLTIQVENLQRLFNNMLAERQNARNDPDPTDEIFEVQKEDYIEPSQSDDLIASPMFGGQQDPSHQPNYGDINQFFSMTNEDQGQNNYDQDFLNLERSNSGAQYLDRIFINPLSRQGSFNFQFQNPDDNLFVNTIPKSQTQEVEGGESSRIQEEPVESNQQVEPEANSQREETEENPEAQGQISEEPVQNQGTGSQAQLQENVQPQGDQPTINNQRVPETEVEMPPPRRPSQARTYPFDIGPALENNRLRYAESVNRKLLKPYLDNVGEILAGTGKTIQETLAIMAADPDIEHTDIYTAEIERLIRVRKQYLAMNDDKCLEAVINAGKKWKENNAMVIGPQGGNQHAGQQAGPQYGSLNGGLKREDV</sequence>
<feature type="region of interest" description="Disordered" evidence="2">
    <location>
        <begin position="505"/>
        <end position="602"/>
    </location>
</feature>
<feature type="compositionally biased region" description="Low complexity" evidence="2">
    <location>
        <begin position="316"/>
        <end position="332"/>
    </location>
</feature>
<accession>A0A7C8PSL8</accession>
<evidence type="ECO:0000313" key="4">
    <source>
        <dbReference type="Proteomes" id="UP000297595"/>
    </source>
</evidence>
<dbReference type="Proteomes" id="UP000297595">
    <property type="component" value="Unassembled WGS sequence"/>
</dbReference>
<evidence type="ECO:0000313" key="3">
    <source>
        <dbReference type="EMBL" id="TGJ67324.1"/>
    </source>
</evidence>
<feature type="compositionally biased region" description="Polar residues" evidence="2">
    <location>
        <begin position="286"/>
        <end position="295"/>
    </location>
</feature>
<feature type="compositionally biased region" description="Low complexity" evidence="2">
    <location>
        <begin position="710"/>
        <end position="721"/>
    </location>
</feature>
<protein>
    <submittedName>
        <fullName evidence="3">Uncharacterized protein</fullName>
    </submittedName>
</protein>
<reference evidence="3 4" key="1">
    <citation type="submission" date="2019-03" db="EMBL/GenBank/DDBJ databases">
        <title>Nematode-trapping fungi genome.</title>
        <authorList>
            <person name="Vidal-Diez De Ulzurrun G."/>
        </authorList>
    </citation>
    <scope>NUCLEOTIDE SEQUENCE [LARGE SCALE GENOMIC DNA]</scope>
    <source>
        <strain evidence="3 4">TWF154</strain>
    </source>
</reference>
<gene>
    <name evidence="3" type="ORF">EYR41_006460</name>
</gene>
<comment type="caution">
    <text evidence="3">The sequence shown here is derived from an EMBL/GenBank/DDBJ whole genome shotgun (WGS) entry which is preliminary data.</text>
</comment>
<feature type="region of interest" description="Disordered" evidence="2">
    <location>
        <begin position="286"/>
        <end position="340"/>
    </location>
</feature>
<evidence type="ECO:0000256" key="2">
    <source>
        <dbReference type="SAM" id="MobiDB-lite"/>
    </source>
</evidence>
<name>A0A7C8PSL8_ORBOL</name>
<dbReference type="EMBL" id="SOZJ01000004">
    <property type="protein sequence ID" value="TGJ67324.1"/>
    <property type="molecule type" value="Genomic_DNA"/>
</dbReference>
<feature type="compositionally biased region" description="Polar residues" evidence="2">
    <location>
        <begin position="546"/>
        <end position="584"/>
    </location>
</feature>
<feature type="region of interest" description="Disordered" evidence="2">
    <location>
        <begin position="707"/>
        <end position="734"/>
    </location>
</feature>